<gene>
    <name evidence="2" type="ORF">HRQ87_10855</name>
</gene>
<dbReference type="NCBIfam" id="TIGR02281">
    <property type="entry name" value="clan_AA_DTGA"/>
    <property type="match status" value="1"/>
</dbReference>
<feature type="transmembrane region" description="Helical" evidence="1">
    <location>
        <begin position="6"/>
        <end position="26"/>
    </location>
</feature>
<dbReference type="Pfam" id="PF13975">
    <property type="entry name" value="gag-asp_proteas"/>
    <property type="match status" value="1"/>
</dbReference>
<evidence type="ECO:0000313" key="2">
    <source>
        <dbReference type="EMBL" id="NSX55300.1"/>
    </source>
</evidence>
<keyword evidence="1" id="KW-1133">Transmembrane helix</keyword>
<reference evidence="2 3" key="1">
    <citation type="submission" date="2020-06" db="EMBL/GenBank/DDBJ databases">
        <title>Sulfitobacter algicola sp. nov., isolated from green algae.</title>
        <authorList>
            <person name="Wang C."/>
        </authorList>
    </citation>
    <scope>NUCLEOTIDE SEQUENCE [LARGE SCALE GENOMIC DNA]</scope>
    <source>
        <strain evidence="2 3">1151</strain>
    </source>
</reference>
<dbReference type="InterPro" id="IPR021109">
    <property type="entry name" value="Peptidase_aspartic_dom_sf"/>
</dbReference>
<dbReference type="SUPFAM" id="SSF50630">
    <property type="entry name" value="Acid proteases"/>
    <property type="match status" value="1"/>
</dbReference>
<keyword evidence="2" id="KW-0645">Protease</keyword>
<dbReference type="CDD" id="cd05483">
    <property type="entry name" value="retropepsin_like_bacteria"/>
    <property type="match status" value="1"/>
</dbReference>
<dbReference type="GO" id="GO:0008233">
    <property type="term" value="F:peptidase activity"/>
    <property type="evidence" value="ECO:0007669"/>
    <property type="project" value="UniProtKB-KW"/>
</dbReference>
<keyword evidence="3" id="KW-1185">Reference proteome</keyword>
<accession>A0ABX2IW58</accession>
<comment type="caution">
    <text evidence="2">The sequence shown here is derived from an EMBL/GenBank/DDBJ whole genome shotgun (WGS) entry which is preliminary data.</text>
</comment>
<dbReference type="Proteomes" id="UP000777935">
    <property type="component" value="Unassembled WGS sequence"/>
</dbReference>
<dbReference type="GO" id="GO:0006508">
    <property type="term" value="P:proteolysis"/>
    <property type="evidence" value="ECO:0007669"/>
    <property type="project" value="UniProtKB-KW"/>
</dbReference>
<keyword evidence="2" id="KW-0378">Hydrolase</keyword>
<dbReference type="RefSeq" id="WP_174138179.1">
    <property type="nucleotide sequence ID" value="NZ_JABUFE010000005.1"/>
</dbReference>
<proteinExistence type="predicted"/>
<feature type="transmembrane region" description="Helical" evidence="1">
    <location>
        <begin position="38"/>
        <end position="55"/>
    </location>
</feature>
<keyword evidence="1" id="KW-0812">Transmembrane</keyword>
<name>A0ABX2IW58_9RHOB</name>
<dbReference type="EMBL" id="JABUFE010000005">
    <property type="protein sequence ID" value="NSX55300.1"/>
    <property type="molecule type" value="Genomic_DNA"/>
</dbReference>
<dbReference type="InterPro" id="IPR011969">
    <property type="entry name" value="Clan_AA_Asp_peptidase_C"/>
</dbReference>
<dbReference type="InterPro" id="IPR001969">
    <property type="entry name" value="Aspartic_peptidase_AS"/>
</dbReference>
<dbReference type="InterPro" id="IPR034122">
    <property type="entry name" value="Retropepsin-like_bacterial"/>
</dbReference>
<dbReference type="Gene3D" id="2.40.70.10">
    <property type="entry name" value="Acid Proteases"/>
    <property type="match status" value="1"/>
</dbReference>
<sequence length="192" mass="20874">MTGDDTARLIYLVLLGAVIGGSFLMQSRGQMSKTAQQAAIWGLIFIGVIAAVGLWDDISNDVSPRQSLTQDGTILVPQSSDGHYYLTLRLNDVPVDFVVDTGATDMVLTQADAERIGIDTENLSYFGRARTANGLVETAQIRVDQVQLENISDQSVSTSVNRGDMDMSLLGMTYLNRFNTLSFSNGQLTLSR</sequence>
<organism evidence="2 3">
    <name type="scientific">Parasulfitobacter algicola</name>
    <dbReference type="NCBI Taxonomy" id="2614809"/>
    <lineage>
        <taxon>Bacteria</taxon>
        <taxon>Pseudomonadati</taxon>
        <taxon>Pseudomonadota</taxon>
        <taxon>Alphaproteobacteria</taxon>
        <taxon>Rhodobacterales</taxon>
        <taxon>Roseobacteraceae</taxon>
        <taxon>Parasulfitobacter</taxon>
    </lineage>
</organism>
<keyword evidence="1" id="KW-0472">Membrane</keyword>
<dbReference type="PROSITE" id="PS00141">
    <property type="entry name" value="ASP_PROTEASE"/>
    <property type="match status" value="1"/>
</dbReference>
<protein>
    <submittedName>
        <fullName evidence="2">TIGR02281 family clan AA aspartic protease</fullName>
        <ecNumber evidence="2">3.4.23.-</ecNumber>
    </submittedName>
</protein>
<evidence type="ECO:0000256" key="1">
    <source>
        <dbReference type="SAM" id="Phobius"/>
    </source>
</evidence>
<dbReference type="EC" id="3.4.23.-" evidence="2"/>
<evidence type="ECO:0000313" key="3">
    <source>
        <dbReference type="Proteomes" id="UP000777935"/>
    </source>
</evidence>